<keyword evidence="4" id="KW-0812">Transmembrane</keyword>
<feature type="domain" description="Periplasmic binding protein" evidence="5">
    <location>
        <begin position="58"/>
        <end position="308"/>
    </location>
</feature>
<reference evidence="6 7" key="1">
    <citation type="submission" date="2023-04" db="EMBL/GenBank/DDBJ databases">
        <title>Fusibacter bizertensis strain WBS, isolated from littoral bottom sediments of the Arctic seas - biochemical and genomic analysis.</title>
        <authorList>
            <person name="Brioukhanov A.L."/>
        </authorList>
    </citation>
    <scope>NUCLEOTIDE SEQUENCE [LARGE SCALE GENOMIC DNA]</scope>
    <source>
        <strain evidence="6 7">WBS</strain>
    </source>
</reference>
<evidence type="ECO:0000256" key="3">
    <source>
        <dbReference type="ARBA" id="ARBA00022729"/>
    </source>
</evidence>
<dbReference type="InterPro" id="IPR025997">
    <property type="entry name" value="SBP_2_dom"/>
</dbReference>
<gene>
    <name evidence="6" type="ORF">QE109_13115</name>
</gene>
<proteinExistence type="inferred from homology"/>
<evidence type="ECO:0000256" key="1">
    <source>
        <dbReference type="ARBA" id="ARBA00004196"/>
    </source>
</evidence>
<evidence type="ECO:0000259" key="5">
    <source>
        <dbReference type="Pfam" id="PF13407"/>
    </source>
</evidence>
<dbReference type="InterPro" id="IPR028082">
    <property type="entry name" value="Peripla_BP_I"/>
</dbReference>
<dbReference type="Gene3D" id="3.40.50.2300">
    <property type="match status" value="2"/>
</dbReference>
<dbReference type="PANTHER" id="PTHR46847:SF1">
    <property type="entry name" value="D-ALLOSE-BINDING PERIPLASMIC PROTEIN-RELATED"/>
    <property type="match status" value="1"/>
</dbReference>
<evidence type="ECO:0000313" key="6">
    <source>
        <dbReference type="EMBL" id="MDH8679094.1"/>
    </source>
</evidence>
<evidence type="ECO:0000256" key="2">
    <source>
        <dbReference type="ARBA" id="ARBA00007639"/>
    </source>
</evidence>
<evidence type="ECO:0000256" key="4">
    <source>
        <dbReference type="SAM" id="Phobius"/>
    </source>
</evidence>
<accession>A0ABT6NF89</accession>
<sequence length="338" mass="36688">MESQKKQALKIKIINWMIILTSIILGIAFILSIYFSAQIGNSKNSNNQNILDNGHYAVLFIGNETHFISDLKEGILTIANKNEIAIEFYEVNDIAQATSIIELLVQAGIDGIITQGINDTSFLIALKSVTQAKIPLVLLYTDLAIAERDAFVGINPFEMGNEIAKLTVASKATEGNVVFISQSASLTSENPASKMNTLGFLDGLEGYIDPGKVMMKMSLPVMLSAEGLISELFIDDQGITAVVCTNETDTIGVAQAVVDLNRVGKTTIIGTGFTKEIAEYIDKGVVYGTIYRNPINMGSEAVLTLINLPEAETYVEIPLDIITKENIDLYRDLIGGKP</sequence>
<dbReference type="Pfam" id="PF13407">
    <property type="entry name" value="Peripla_BP_4"/>
    <property type="match status" value="1"/>
</dbReference>
<comment type="similarity">
    <text evidence="2">Belongs to the bacterial solute-binding protein 2 family.</text>
</comment>
<dbReference type="EMBL" id="JARYZI010000009">
    <property type="protein sequence ID" value="MDH8679094.1"/>
    <property type="molecule type" value="Genomic_DNA"/>
</dbReference>
<dbReference type="SUPFAM" id="SSF53822">
    <property type="entry name" value="Periplasmic binding protein-like I"/>
    <property type="match status" value="1"/>
</dbReference>
<comment type="subcellular location">
    <subcellularLocation>
        <location evidence="1">Cell envelope</location>
    </subcellularLocation>
</comment>
<evidence type="ECO:0000313" key="7">
    <source>
        <dbReference type="Proteomes" id="UP001158045"/>
    </source>
</evidence>
<feature type="transmembrane region" description="Helical" evidence="4">
    <location>
        <begin position="13"/>
        <end position="35"/>
    </location>
</feature>
<name>A0ABT6NF89_9FIRM</name>
<organism evidence="6 7">
    <name type="scientific">Fusibacter bizertensis</name>
    <dbReference type="NCBI Taxonomy" id="1488331"/>
    <lineage>
        <taxon>Bacteria</taxon>
        <taxon>Bacillati</taxon>
        <taxon>Bacillota</taxon>
        <taxon>Clostridia</taxon>
        <taxon>Eubacteriales</taxon>
        <taxon>Eubacteriales Family XII. Incertae Sedis</taxon>
        <taxon>Fusibacter</taxon>
    </lineage>
</organism>
<dbReference type="RefSeq" id="WP_281094991.1">
    <property type="nucleotide sequence ID" value="NZ_JARYZI010000009.1"/>
</dbReference>
<keyword evidence="4" id="KW-0472">Membrane</keyword>
<keyword evidence="4" id="KW-1133">Transmembrane helix</keyword>
<keyword evidence="7" id="KW-1185">Reference proteome</keyword>
<dbReference type="Proteomes" id="UP001158045">
    <property type="component" value="Unassembled WGS sequence"/>
</dbReference>
<keyword evidence="3" id="KW-0732">Signal</keyword>
<dbReference type="PANTHER" id="PTHR46847">
    <property type="entry name" value="D-ALLOSE-BINDING PERIPLASMIC PROTEIN-RELATED"/>
    <property type="match status" value="1"/>
</dbReference>
<comment type="caution">
    <text evidence="6">The sequence shown here is derived from an EMBL/GenBank/DDBJ whole genome shotgun (WGS) entry which is preliminary data.</text>
</comment>
<protein>
    <submittedName>
        <fullName evidence="6">Substrate-binding domain-containing protein</fullName>
    </submittedName>
</protein>